<keyword evidence="2" id="KW-1185">Reference proteome</keyword>
<protein>
    <submittedName>
        <fullName evidence="1">Oidioi.mRNA.OKI2018_I69.chr1.g134.t1.cds</fullName>
    </submittedName>
</protein>
<organism evidence="1 2">
    <name type="scientific">Oikopleura dioica</name>
    <name type="common">Tunicate</name>
    <dbReference type="NCBI Taxonomy" id="34765"/>
    <lineage>
        <taxon>Eukaryota</taxon>
        <taxon>Metazoa</taxon>
        <taxon>Chordata</taxon>
        <taxon>Tunicata</taxon>
        <taxon>Appendicularia</taxon>
        <taxon>Copelata</taxon>
        <taxon>Oikopleuridae</taxon>
        <taxon>Oikopleura</taxon>
    </lineage>
</organism>
<dbReference type="SUPFAM" id="SSF46934">
    <property type="entry name" value="UBA-like"/>
    <property type="match status" value="1"/>
</dbReference>
<dbReference type="Proteomes" id="UP001158576">
    <property type="component" value="Chromosome 1"/>
</dbReference>
<gene>
    <name evidence="1" type="ORF">OKIOD_LOCUS8899</name>
</gene>
<dbReference type="EMBL" id="OU015566">
    <property type="protein sequence ID" value="CAG5102079.1"/>
    <property type="molecule type" value="Genomic_DNA"/>
</dbReference>
<name>A0ABN7SJE1_OIKDI</name>
<evidence type="ECO:0000313" key="2">
    <source>
        <dbReference type="Proteomes" id="UP001158576"/>
    </source>
</evidence>
<dbReference type="InterPro" id="IPR009060">
    <property type="entry name" value="UBA-like_sf"/>
</dbReference>
<proteinExistence type="predicted"/>
<sequence length="207" mass="23774">MTSGWNIISQMSPKDKRPISSSCHYNSVNLNEKFIFTRPLTVTGAYLYPSGEILFHQMTLDRIENDEYMLQNNDFKEHSPVLRIPLKNPYYAAYEYFCDIYFKTQCNLYEDDEIKLQIVNDEYGNMDENTWYLLPEAYTLELIPTFPIEDVIKVKSNAKDLADNLKAMGFENQAICDAVSCCKGDIVNAVDLLMAATINGENKNSIL</sequence>
<accession>A0ABN7SJE1</accession>
<evidence type="ECO:0000313" key="1">
    <source>
        <dbReference type="EMBL" id="CAG5102079.1"/>
    </source>
</evidence>
<reference evidence="1 2" key="1">
    <citation type="submission" date="2021-04" db="EMBL/GenBank/DDBJ databases">
        <authorList>
            <person name="Bliznina A."/>
        </authorList>
    </citation>
    <scope>NUCLEOTIDE SEQUENCE [LARGE SCALE GENOMIC DNA]</scope>
</reference>